<dbReference type="SMART" id="SM00450">
    <property type="entry name" value="RHOD"/>
    <property type="match status" value="1"/>
</dbReference>
<dbReference type="RefSeq" id="WP_100143029.1">
    <property type="nucleotide sequence ID" value="NZ_AP024613.1"/>
</dbReference>
<evidence type="ECO:0000313" key="3">
    <source>
        <dbReference type="EMBL" id="BCV43489.1"/>
    </source>
</evidence>
<proteinExistence type="predicted"/>
<dbReference type="CDD" id="cd00158">
    <property type="entry name" value="RHOD"/>
    <property type="match status" value="1"/>
</dbReference>
<keyword evidence="1" id="KW-0732">Signal</keyword>
<evidence type="ECO:0000256" key="1">
    <source>
        <dbReference type="SAM" id="SignalP"/>
    </source>
</evidence>
<dbReference type="InterPro" id="IPR036873">
    <property type="entry name" value="Rhodanese-like_dom_sf"/>
</dbReference>
<feature type="chain" id="PRO_5042160660" evidence="1">
    <location>
        <begin position="31"/>
        <end position="149"/>
    </location>
</feature>
<dbReference type="Pfam" id="PF00581">
    <property type="entry name" value="Rhodanese"/>
    <property type="match status" value="1"/>
</dbReference>
<gene>
    <name evidence="3" type="primary">sirB</name>
    <name evidence="3" type="ORF">TUM17379_05070</name>
</gene>
<dbReference type="Proteomes" id="UP000825078">
    <property type="component" value="Chromosome"/>
</dbReference>
<feature type="signal peptide" evidence="1">
    <location>
        <begin position="1"/>
        <end position="30"/>
    </location>
</feature>
<dbReference type="EMBL" id="AP024613">
    <property type="protein sequence ID" value="BCV43489.1"/>
    <property type="molecule type" value="Genomic_DNA"/>
</dbReference>
<protein>
    <submittedName>
        <fullName evidence="3">Sulfurtransferase</fullName>
    </submittedName>
</protein>
<evidence type="ECO:0000313" key="4">
    <source>
        <dbReference type="Proteomes" id="UP000825078"/>
    </source>
</evidence>
<dbReference type="InterPro" id="IPR001763">
    <property type="entry name" value="Rhodanese-like_dom"/>
</dbReference>
<sequence length="149" mass="16701">MQLRFSLKQSLKSSLLLPLAFLFAAPAVQAGGGGDLVPAPYHEEILNQISMREAEMLLNQPGVIFYDVNTLEIWGDGFIPGAIYFNVNNWKTLLPENKDTTMVFYCANRLCTSSNVAAREVMKLGYTDVRQMPDGIYGWRISGRPIERP</sequence>
<dbReference type="Gene3D" id="3.40.250.10">
    <property type="entry name" value="Rhodanese-like domain"/>
    <property type="match status" value="1"/>
</dbReference>
<dbReference type="AlphaFoldDB" id="A0AAD1NLP4"/>
<feature type="domain" description="Rhodanese" evidence="2">
    <location>
        <begin position="59"/>
        <end position="148"/>
    </location>
</feature>
<evidence type="ECO:0000259" key="2">
    <source>
        <dbReference type="PROSITE" id="PS50206"/>
    </source>
</evidence>
<name>A0AAD1NLP4_9GAMM</name>
<dbReference type="PROSITE" id="PS50206">
    <property type="entry name" value="RHODANESE_3"/>
    <property type="match status" value="1"/>
</dbReference>
<accession>A0AAD1NLP4</accession>
<organism evidence="3 4">
    <name type="scientific">Shewanella algae</name>
    <dbReference type="NCBI Taxonomy" id="38313"/>
    <lineage>
        <taxon>Bacteria</taxon>
        <taxon>Pseudomonadati</taxon>
        <taxon>Pseudomonadota</taxon>
        <taxon>Gammaproteobacteria</taxon>
        <taxon>Alteromonadales</taxon>
        <taxon>Shewanellaceae</taxon>
        <taxon>Shewanella</taxon>
    </lineage>
</organism>
<reference evidence="3" key="1">
    <citation type="submission" date="2021-05" db="EMBL/GenBank/DDBJ databases">
        <title>Molecular characterization for Shewanella algae harboring chromosomal blaOXA-55-like strains isolated from clinical and environment sample.</title>
        <authorList>
            <person name="Ohama Y."/>
            <person name="Aoki K."/>
            <person name="Harada S."/>
            <person name="Moriya K."/>
            <person name="Ishii Y."/>
            <person name="Tateda K."/>
        </authorList>
    </citation>
    <scope>NUCLEOTIDE SEQUENCE</scope>
    <source>
        <strain evidence="3">TUM17379</strain>
    </source>
</reference>
<dbReference type="SUPFAM" id="SSF52821">
    <property type="entry name" value="Rhodanese/Cell cycle control phosphatase"/>
    <property type="match status" value="1"/>
</dbReference>